<evidence type="ECO:0000259" key="4">
    <source>
        <dbReference type="PROSITE" id="PS50042"/>
    </source>
</evidence>
<dbReference type="PROSITE" id="PS50042">
    <property type="entry name" value="CNMP_BINDING_3"/>
    <property type="match status" value="1"/>
</dbReference>
<dbReference type="SMART" id="SM00100">
    <property type="entry name" value="cNMP"/>
    <property type="match status" value="1"/>
</dbReference>
<dbReference type="InterPro" id="IPR012318">
    <property type="entry name" value="HTH_CRP"/>
</dbReference>
<dbReference type="InterPro" id="IPR050397">
    <property type="entry name" value="Env_Response_Regulators"/>
</dbReference>
<name>A0A923I900_9FIRM</name>
<dbReference type="Proteomes" id="UP000659630">
    <property type="component" value="Unassembled WGS sequence"/>
</dbReference>
<dbReference type="InterPro" id="IPR018490">
    <property type="entry name" value="cNMP-bd_dom_sf"/>
</dbReference>
<organism evidence="6 7">
    <name type="scientific">Anaerofilum hominis</name>
    <dbReference type="NCBI Taxonomy" id="2763016"/>
    <lineage>
        <taxon>Bacteria</taxon>
        <taxon>Bacillati</taxon>
        <taxon>Bacillota</taxon>
        <taxon>Clostridia</taxon>
        <taxon>Eubacteriales</taxon>
        <taxon>Oscillospiraceae</taxon>
        <taxon>Anaerofilum</taxon>
    </lineage>
</organism>
<dbReference type="GO" id="GO:0003700">
    <property type="term" value="F:DNA-binding transcription factor activity"/>
    <property type="evidence" value="ECO:0007669"/>
    <property type="project" value="TreeGrafter"/>
</dbReference>
<keyword evidence="3" id="KW-0804">Transcription</keyword>
<reference evidence="6" key="1">
    <citation type="submission" date="2020-08" db="EMBL/GenBank/DDBJ databases">
        <title>Genome public.</title>
        <authorList>
            <person name="Liu C."/>
            <person name="Sun Q."/>
        </authorList>
    </citation>
    <scope>NUCLEOTIDE SEQUENCE</scope>
    <source>
        <strain evidence="6">BX8</strain>
    </source>
</reference>
<evidence type="ECO:0000256" key="3">
    <source>
        <dbReference type="ARBA" id="ARBA00023163"/>
    </source>
</evidence>
<dbReference type="GO" id="GO:0003677">
    <property type="term" value="F:DNA binding"/>
    <property type="evidence" value="ECO:0007669"/>
    <property type="project" value="UniProtKB-KW"/>
</dbReference>
<dbReference type="Pfam" id="PF00027">
    <property type="entry name" value="cNMP_binding"/>
    <property type="match status" value="1"/>
</dbReference>
<evidence type="ECO:0000259" key="5">
    <source>
        <dbReference type="PROSITE" id="PS51063"/>
    </source>
</evidence>
<keyword evidence="1" id="KW-0805">Transcription regulation</keyword>
<dbReference type="RefSeq" id="WP_186887507.1">
    <property type="nucleotide sequence ID" value="NZ_JACONZ010000002.1"/>
</dbReference>
<evidence type="ECO:0000256" key="1">
    <source>
        <dbReference type="ARBA" id="ARBA00023015"/>
    </source>
</evidence>
<accession>A0A923I900</accession>
<keyword evidence="7" id="KW-1185">Reference proteome</keyword>
<dbReference type="SUPFAM" id="SSF51206">
    <property type="entry name" value="cAMP-binding domain-like"/>
    <property type="match status" value="1"/>
</dbReference>
<evidence type="ECO:0000256" key="2">
    <source>
        <dbReference type="ARBA" id="ARBA00023125"/>
    </source>
</evidence>
<dbReference type="InterPro" id="IPR000595">
    <property type="entry name" value="cNMP-bd_dom"/>
</dbReference>
<dbReference type="CDD" id="cd00038">
    <property type="entry name" value="CAP_ED"/>
    <property type="match status" value="1"/>
</dbReference>
<dbReference type="SUPFAM" id="SSF46785">
    <property type="entry name" value="Winged helix' DNA-binding domain"/>
    <property type="match status" value="1"/>
</dbReference>
<dbReference type="InterPro" id="IPR014710">
    <property type="entry name" value="RmlC-like_jellyroll"/>
</dbReference>
<dbReference type="PROSITE" id="PS51063">
    <property type="entry name" value="HTH_CRP_2"/>
    <property type="match status" value="1"/>
</dbReference>
<sequence length="219" mass="23924">MQRGPLQEMHLQTLREYHLGPREAAQAVCLRYAAGETIIREGAQLDCFYVVQRGRAKVCAESRDGKALILCYYIAEGVMGDIELMNGMLTAATGVVAVTDVECIALPYPGCAAALKGNPAFVKRLAEDLSAKLLHSSRSRCAAALCSAEERLCAYLLLASDRGMFREPLTDLAGSIGVSYRHMMRMMTALCREGLLGREQSGYRLLDPAALRARAAEFE</sequence>
<feature type="domain" description="HTH crp-type" evidence="5">
    <location>
        <begin position="146"/>
        <end position="209"/>
    </location>
</feature>
<protein>
    <submittedName>
        <fullName evidence="6">Cyclic nucleotide-binding domain-containing protein</fullName>
    </submittedName>
</protein>
<evidence type="ECO:0000313" key="7">
    <source>
        <dbReference type="Proteomes" id="UP000659630"/>
    </source>
</evidence>
<dbReference type="PANTHER" id="PTHR24567">
    <property type="entry name" value="CRP FAMILY TRANSCRIPTIONAL REGULATORY PROTEIN"/>
    <property type="match status" value="1"/>
</dbReference>
<proteinExistence type="predicted"/>
<dbReference type="Pfam" id="PF13545">
    <property type="entry name" value="HTH_Crp_2"/>
    <property type="match status" value="1"/>
</dbReference>
<evidence type="ECO:0000313" key="6">
    <source>
        <dbReference type="EMBL" id="MBC5581142.1"/>
    </source>
</evidence>
<dbReference type="GO" id="GO:0005829">
    <property type="term" value="C:cytosol"/>
    <property type="evidence" value="ECO:0007669"/>
    <property type="project" value="TreeGrafter"/>
</dbReference>
<feature type="domain" description="Cyclic nucleotide-binding" evidence="4">
    <location>
        <begin position="32"/>
        <end position="132"/>
    </location>
</feature>
<gene>
    <name evidence="6" type="ORF">H8S23_06450</name>
</gene>
<keyword evidence="2" id="KW-0238">DNA-binding</keyword>
<dbReference type="EMBL" id="JACONZ010000002">
    <property type="protein sequence ID" value="MBC5581142.1"/>
    <property type="molecule type" value="Genomic_DNA"/>
</dbReference>
<dbReference type="AlphaFoldDB" id="A0A923I900"/>
<comment type="caution">
    <text evidence="6">The sequence shown here is derived from an EMBL/GenBank/DDBJ whole genome shotgun (WGS) entry which is preliminary data.</text>
</comment>
<dbReference type="InterPro" id="IPR036390">
    <property type="entry name" value="WH_DNA-bd_sf"/>
</dbReference>
<dbReference type="PANTHER" id="PTHR24567:SF26">
    <property type="entry name" value="REGULATORY PROTEIN YEIL"/>
    <property type="match status" value="1"/>
</dbReference>
<dbReference type="Gene3D" id="2.60.120.10">
    <property type="entry name" value="Jelly Rolls"/>
    <property type="match status" value="1"/>
</dbReference>